<feature type="transmembrane region" description="Helical" evidence="2">
    <location>
        <begin position="361"/>
        <end position="379"/>
    </location>
</feature>
<organism evidence="4 5">
    <name type="scientific">Eiseniibacteriota bacterium</name>
    <dbReference type="NCBI Taxonomy" id="2212470"/>
    <lineage>
        <taxon>Bacteria</taxon>
        <taxon>Candidatus Eiseniibacteriota</taxon>
    </lineage>
</organism>
<keyword evidence="2" id="KW-1133">Transmembrane helix</keyword>
<name>A0A538TU50_UNCEI</name>
<sequence length="405" mass="41491">MDGNSRKAGRAFGLTLLAVALFVPTDALPAALQHAKNYVLPAAETIHDDLYVGGSVVDIQGTVDGDLVVFGQTITVGGAVTGDVIAAGRDITISGSVGGTIRAAGSTVTIEGTVGHDVVAGCGTMVIGPHASVGRDVLGGSGNASFGGRISRDVRAGAGSATFSGSVGGNVEVASKEVRLTDGAVLERDLIYTSRQALEKSPGATVRGRIEQRMPRHAEERRGPFAHVGFVSGWVRGVVGFLILGLLFFLPFTGAGRRTLDTLTGAPWLSLGLGTLLACGVPFATMFLFLVGLVFGGWWLALGALVLYFFALALGYVVTATMTGRWLLTRAGRAGPGFAWALVLGLIALGLVTVIPYLGKLVGLFAALFGLGALALAWGRARRSDQGAPPASRQAPPGPAASSII</sequence>
<comment type="caution">
    <text evidence="4">The sequence shown here is derived from an EMBL/GenBank/DDBJ whole genome shotgun (WGS) entry which is preliminary data.</text>
</comment>
<evidence type="ECO:0000256" key="1">
    <source>
        <dbReference type="SAM" id="MobiDB-lite"/>
    </source>
</evidence>
<protein>
    <recommendedName>
        <fullName evidence="6">Polymer-forming cytoskeletal protein</fullName>
    </recommendedName>
</protein>
<feature type="region of interest" description="Disordered" evidence="1">
    <location>
        <begin position="386"/>
        <end position="405"/>
    </location>
</feature>
<keyword evidence="3" id="KW-0732">Signal</keyword>
<dbReference type="Proteomes" id="UP000317366">
    <property type="component" value="Unassembled WGS sequence"/>
</dbReference>
<dbReference type="AlphaFoldDB" id="A0A538TU50"/>
<feature type="signal peptide" evidence="3">
    <location>
        <begin position="1"/>
        <end position="29"/>
    </location>
</feature>
<keyword evidence="2" id="KW-0472">Membrane</keyword>
<keyword evidence="2" id="KW-0812">Transmembrane</keyword>
<reference evidence="4 5" key="1">
    <citation type="journal article" date="2019" name="Nat. Microbiol.">
        <title>Mediterranean grassland soil C-N compound turnover is dependent on rainfall and depth, and is mediated by genomically divergent microorganisms.</title>
        <authorList>
            <person name="Diamond S."/>
            <person name="Andeer P.F."/>
            <person name="Li Z."/>
            <person name="Crits-Christoph A."/>
            <person name="Burstein D."/>
            <person name="Anantharaman K."/>
            <person name="Lane K.R."/>
            <person name="Thomas B.C."/>
            <person name="Pan C."/>
            <person name="Northen T.R."/>
            <person name="Banfield J.F."/>
        </authorList>
    </citation>
    <scope>NUCLEOTIDE SEQUENCE [LARGE SCALE GENOMIC DNA]</scope>
    <source>
        <strain evidence="4">WS_7</strain>
    </source>
</reference>
<feature type="chain" id="PRO_5022215423" description="Polymer-forming cytoskeletal protein" evidence="3">
    <location>
        <begin position="30"/>
        <end position="405"/>
    </location>
</feature>
<evidence type="ECO:0000256" key="2">
    <source>
        <dbReference type="SAM" id="Phobius"/>
    </source>
</evidence>
<feature type="transmembrane region" description="Helical" evidence="2">
    <location>
        <begin position="338"/>
        <end position="355"/>
    </location>
</feature>
<evidence type="ECO:0000313" key="5">
    <source>
        <dbReference type="Proteomes" id="UP000317366"/>
    </source>
</evidence>
<feature type="transmembrane region" description="Helical" evidence="2">
    <location>
        <begin position="234"/>
        <end position="256"/>
    </location>
</feature>
<feature type="transmembrane region" description="Helical" evidence="2">
    <location>
        <begin position="297"/>
        <end position="318"/>
    </location>
</feature>
<proteinExistence type="predicted"/>
<evidence type="ECO:0008006" key="6">
    <source>
        <dbReference type="Google" id="ProtNLM"/>
    </source>
</evidence>
<evidence type="ECO:0000256" key="3">
    <source>
        <dbReference type="SAM" id="SignalP"/>
    </source>
</evidence>
<dbReference type="EMBL" id="VBOX01000001">
    <property type="protein sequence ID" value="TMQ67149.1"/>
    <property type="molecule type" value="Genomic_DNA"/>
</dbReference>
<gene>
    <name evidence="4" type="ORF">E6K77_00055</name>
</gene>
<evidence type="ECO:0000313" key="4">
    <source>
        <dbReference type="EMBL" id="TMQ67149.1"/>
    </source>
</evidence>
<accession>A0A538TU50</accession>
<feature type="transmembrane region" description="Helical" evidence="2">
    <location>
        <begin position="268"/>
        <end position="291"/>
    </location>
</feature>